<dbReference type="AlphaFoldDB" id="A0AAP4RAW1"/>
<name>A0AAP4RAW1_9BURK</name>
<feature type="transmembrane region" description="Helical" evidence="4">
    <location>
        <begin position="35"/>
        <end position="54"/>
    </location>
</feature>
<dbReference type="GO" id="GO:0022857">
    <property type="term" value="F:transmembrane transporter activity"/>
    <property type="evidence" value="ECO:0007669"/>
    <property type="project" value="InterPro"/>
</dbReference>
<keyword evidence="3 4" id="KW-0472">Membrane</keyword>
<organism evidence="6 7">
    <name type="scientific">Burkholderia contaminans</name>
    <dbReference type="NCBI Taxonomy" id="488447"/>
    <lineage>
        <taxon>Bacteria</taxon>
        <taxon>Pseudomonadati</taxon>
        <taxon>Pseudomonadota</taxon>
        <taxon>Betaproteobacteria</taxon>
        <taxon>Burkholderiales</taxon>
        <taxon>Burkholderiaceae</taxon>
        <taxon>Burkholderia</taxon>
        <taxon>Burkholderia cepacia complex</taxon>
    </lineage>
</organism>
<feature type="transmembrane region" description="Helical" evidence="4">
    <location>
        <begin position="318"/>
        <end position="339"/>
    </location>
</feature>
<dbReference type="GO" id="GO:0005886">
    <property type="term" value="C:plasma membrane"/>
    <property type="evidence" value="ECO:0007669"/>
    <property type="project" value="TreeGrafter"/>
</dbReference>
<evidence type="ECO:0000259" key="5">
    <source>
        <dbReference type="PROSITE" id="PS50850"/>
    </source>
</evidence>
<dbReference type="SUPFAM" id="SSF103473">
    <property type="entry name" value="MFS general substrate transporter"/>
    <property type="match status" value="1"/>
</dbReference>
<feature type="transmembrane region" description="Helical" evidence="4">
    <location>
        <begin position="345"/>
        <end position="366"/>
    </location>
</feature>
<evidence type="ECO:0000256" key="4">
    <source>
        <dbReference type="SAM" id="Phobius"/>
    </source>
</evidence>
<dbReference type="RefSeq" id="WP_092320676.1">
    <property type="nucleotide sequence ID" value="NZ_JAUJQS010000065.1"/>
</dbReference>
<dbReference type="InterPro" id="IPR036259">
    <property type="entry name" value="MFS_trans_sf"/>
</dbReference>
<keyword evidence="1 4" id="KW-0812">Transmembrane</keyword>
<evidence type="ECO:0000256" key="1">
    <source>
        <dbReference type="ARBA" id="ARBA00022692"/>
    </source>
</evidence>
<feature type="transmembrane region" description="Helical" evidence="4">
    <location>
        <begin position="224"/>
        <end position="246"/>
    </location>
</feature>
<protein>
    <submittedName>
        <fullName evidence="6">MFS transporter</fullName>
    </submittedName>
</protein>
<accession>A0AAP4RAW1</accession>
<feature type="transmembrane region" description="Helical" evidence="4">
    <location>
        <begin position="7"/>
        <end position="29"/>
    </location>
</feature>
<feature type="transmembrane region" description="Helical" evidence="4">
    <location>
        <begin position="258"/>
        <end position="280"/>
    </location>
</feature>
<comment type="caution">
    <text evidence="6">The sequence shown here is derived from an EMBL/GenBank/DDBJ whole genome shotgun (WGS) entry which is preliminary data.</text>
</comment>
<reference evidence="6" key="1">
    <citation type="submission" date="2023-07" db="EMBL/GenBank/DDBJ databases">
        <title>A collection of bacterial strains from the Burkholderia cepacia Research Laboratory and Repository.</title>
        <authorList>
            <person name="Lipuma J."/>
            <person name="Spilker T."/>
            <person name="Caverly L."/>
        </authorList>
    </citation>
    <scope>NUCLEOTIDE SEQUENCE</scope>
    <source>
        <strain evidence="6">AU44979</strain>
    </source>
</reference>
<feature type="transmembrane region" description="Helical" evidence="4">
    <location>
        <begin position="156"/>
        <end position="175"/>
    </location>
</feature>
<dbReference type="PANTHER" id="PTHR23521">
    <property type="entry name" value="TRANSPORTER MFS SUPERFAMILY"/>
    <property type="match status" value="1"/>
</dbReference>
<dbReference type="Gene3D" id="1.20.1250.20">
    <property type="entry name" value="MFS general substrate transporter like domains"/>
    <property type="match status" value="2"/>
</dbReference>
<dbReference type="PANTHER" id="PTHR23521:SF2">
    <property type="entry name" value="TRANSPORTER MFS SUPERFAMILY"/>
    <property type="match status" value="1"/>
</dbReference>
<keyword evidence="2 4" id="KW-1133">Transmembrane helix</keyword>
<dbReference type="Pfam" id="PF07690">
    <property type="entry name" value="MFS_1"/>
    <property type="match status" value="2"/>
</dbReference>
<gene>
    <name evidence="6" type="ORF">QZM56_40265</name>
</gene>
<feature type="domain" description="Major facilitator superfamily (MFS) profile" evidence="5">
    <location>
        <begin position="196"/>
        <end position="381"/>
    </location>
</feature>
<proteinExistence type="predicted"/>
<dbReference type="Proteomes" id="UP001172109">
    <property type="component" value="Unassembled WGS sequence"/>
</dbReference>
<feature type="transmembrane region" description="Helical" evidence="4">
    <location>
        <begin position="196"/>
        <end position="218"/>
    </location>
</feature>
<feature type="transmembrane region" description="Helical" evidence="4">
    <location>
        <begin position="129"/>
        <end position="150"/>
    </location>
</feature>
<dbReference type="EMBL" id="JAUJQS010000065">
    <property type="protein sequence ID" value="MDN7570723.1"/>
    <property type="molecule type" value="Genomic_DNA"/>
</dbReference>
<dbReference type="PROSITE" id="PS50850">
    <property type="entry name" value="MFS"/>
    <property type="match status" value="1"/>
</dbReference>
<evidence type="ECO:0000313" key="6">
    <source>
        <dbReference type="EMBL" id="MDN7570723.1"/>
    </source>
</evidence>
<dbReference type="InterPro" id="IPR020846">
    <property type="entry name" value="MFS_dom"/>
</dbReference>
<feature type="transmembrane region" description="Helical" evidence="4">
    <location>
        <begin position="66"/>
        <end position="84"/>
    </location>
</feature>
<evidence type="ECO:0000256" key="2">
    <source>
        <dbReference type="ARBA" id="ARBA00022989"/>
    </source>
</evidence>
<feature type="transmembrane region" description="Helical" evidence="4">
    <location>
        <begin position="286"/>
        <end position="306"/>
    </location>
</feature>
<dbReference type="InterPro" id="IPR011701">
    <property type="entry name" value="MFS"/>
</dbReference>
<evidence type="ECO:0000256" key="3">
    <source>
        <dbReference type="ARBA" id="ARBA00023136"/>
    </source>
</evidence>
<evidence type="ECO:0000313" key="7">
    <source>
        <dbReference type="Proteomes" id="UP001172109"/>
    </source>
</evidence>
<sequence>MQSVWRFAFSSLIDVVAVAMMLPLIALFMNEQRVTPGYVGLYAAVPFAALLVNLPLVPLAMRRFGFGRMFGAGLLLSSAGIVMSALSRDYASLCLGAGLVGIGAAYRWSAVEAMIAWSAPIDSLGRVTGFYQTLVAAAYAIGPFLVPLFALTLDSAGYVAIGLAVASWLPVLIGGTAEKVQFATNDTPGGNASWHVFLPLAALGFIGGVFEVGLNVLAPIQAERLGAIATDSAIILTGVIAVASLVMQYPVGRLADRFGIGPMMQILCATLLLSLLAAPLGSGIDAMIWLAAIIWGGAGGAIYTLTMIHVGRSFRGQSLAVSIVIAAYTVGGAIAPALGGLGLGLSTQCGLAWALGPLLLLAWPLARLRPNLPRGDHGDTQ</sequence>